<dbReference type="InterPro" id="IPR011577">
    <property type="entry name" value="Cyt_b561_bac/Ni-Hgenase"/>
</dbReference>
<dbReference type="Pfam" id="PF01292">
    <property type="entry name" value="Ni_hydr_CYTB"/>
    <property type="match status" value="1"/>
</dbReference>
<evidence type="ECO:0000256" key="12">
    <source>
        <dbReference type="SAM" id="Phobius"/>
    </source>
</evidence>
<dbReference type="GO" id="GO:0046872">
    <property type="term" value="F:metal ion binding"/>
    <property type="evidence" value="ECO:0007669"/>
    <property type="project" value="UniProtKB-KW"/>
</dbReference>
<evidence type="ECO:0000256" key="6">
    <source>
        <dbReference type="ARBA" id="ARBA00022723"/>
    </source>
</evidence>
<feature type="transmembrane region" description="Helical" evidence="12">
    <location>
        <begin position="153"/>
        <end position="172"/>
    </location>
</feature>
<organism evidence="14">
    <name type="scientific">mine drainage metagenome</name>
    <dbReference type="NCBI Taxonomy" id="410659"/>
    <lineage>
        <taxon>unclassified sequences</taxon>
        <taxon>metagenomes</taxon>
        <taxon>ecological metagenomes</taxon>
    </lineage>
</organism>
<sequence>MQDASRYSGVAICLHWLVAAFILALLVIGPVMTDLTPGSHAQFFLYQLHKSFGFTVLLLVVLRLAWRLTHTPPALPASMPPWEQRVAHLGHWVLYGLLFLLPLEGWAVVSASVYNIPTVLYGVLPVPHLPILSTLPDKKPVAEALGALHEGTATLLLIVLAGHAGAALRHHILLKDDVLRRMLPRWLKL</sequence>
<feature type="domain" description="Cytochrome b561 bacterial/Ni-hydrogenase" evidence="13">
    <location>
        <begin position="6"/>
        <end position="184"/>
    </location>
</feature>
<keyword evidence="9" id="KW-0408">Iron</keyword>
<dbReference type="AlphaFoldDB" id="A0A1J5SMH8"/>
<keyword evidence="3" id="KW-1003">Cell membrane</keyword>
<dbReference type="Gene3D" id="1.20.950.20">
    <property type="entry name" value="Transmembrane di-heme cytochromes, Chain C"/>
    <property type="match status" value="1"/>
</dbReference>
<dbReference type="InterPro" id="IPR016174">
    <property type="entry name" value="Di-haem_cyt_TM"/>
</dbReference>
<dbReference type="PANTHER" id="PTHR30529">
    <property type="entry name" value="CYTOCHROME B561"/>
    <property type="match status" value="1"/>
</dbReference>
<accession>A0A1J5SMH8</accession>
<evidence type="ECO:0000313" key="14">
    <source>
        <dbReference type="EMBL" id="OIR09155.1"/>
    </source>
</evidence>
<evidence type="ECO:0000256" key="1">
    <source>
        <dbReference type="ARBA" id="ARBA00004651"/>
    </source>
</evidence>
<keyword evidence="5 12" id="KW-0812">Transmembrane</keyword>
<evidence type="ECO:0000256" key="9">
    <source>
        <dbReference type="ARBA" id="ARBA00023004"/>
    </source>
</evidence>
<evidence type="ECO:0000256" key="7">
    <source>
        <dbReference type="ARBA" id="ARBA00022982"/>
    </source>
</evidence>
<evidence type="ECO:0000256" key="10">
    <source>
        <dbReference type="ARBA" id="ARBA00023136"/>
    </source>
</evidence>
<comment type="caution">
    <text evidence="14">The sequence shown here is derived from an EMBL/GenBank/DDBJ whole genome shotgun (WGS) entry which is preliminary data.</text>
</comment>
<keyword evidence="8 12" id="KW-1133">Transmembrane helix</keyword>
<evidence type="ECO:0000256" key="3">
    <source>
        <dbReference type="ARBA" id="ARBA00022475"/>
    </source>
</evidence>
<feature type="transmembrane region" description="Helical" evidence="12">
    <location>
        <begin position="12"/>
        <end position="32"/>
    </location>
</feature>
<feature type="transmembrane region" description="Helical" evidence="12">
    <location>
        <begin position="86"/>
        <end position="109"/>
    </location>
</feature>
<feature type="transmembrane region" description="Helical" evidence="12">
    <location>
        <begin position="44"/>
        <end position="66"/>
    </location>
</feature>
<dbReference type="InterPro" id="IPR052168">
    <property type="entry name" value="Cytochrome_b561_oxidase"/>
</dbReference>
<dbReference type="GO" id="GO:0005886">
    <property type="term" value="C:plasma membrane"/>
    <property type="evidence" value="ECO:0007669"/>
    <property type="project" value="UniProtKB-SubCell"/>
</dbReference>
<comment type="subcellular location">
    <subcellularLocation>
        <location evidence="1">Cell membrane</location>
        <topology evidence="1">Multi-pass membrane protein</topology>
    </subcellularLocation>
</comment>
<keyword evidence="10 12" id="KW-0472">Membrane</keyword>
<dbReference type="PANTHER" id="PTHR30529:SF1">
    <property type="entry name" value="CYTOCHROME B561 HOMOLOG 2"/>
    <property type="match status" value="1"/>
</dbReference>
<evidence type="ECO:0000256" key="2">
    <source>
        <dbReference type="ARBA" id="ARBA00022448"/>
    </source>
</evidence>
<name>A0A1J5SMH8_9ZZZZ</name>
<dbReference type="GO" id="GO:0009055">
    <property type="term" value="F:electron transfer activity"/>
    <property type="evidence" value="ECO:0007669"/>
    <property type="project" value="InterPro"/>
</dbReference>
<keyword evidence="6" id="KW-0479">Metal-binding</keyword>
<comment type="similarity">
    <text evidence="11">Belongs to the cytochrome b561 family.</text>
</comment>
<dbReference type="GO" id="GO:0020037">
    <property type="term" value="F:heme binding"/>
    <property type="evidence" value="ECO:0007669"/>
    <property type="project" value="TreeGrafter"/>
</dbReference>
<evidence type="ECO:0000259" key="13">
    <source>
        <dbReference type="Pfam" id="PF01292"/>
    </source>
</evidence>
<proteinExistence type="inferred from homology"/>
<evidence type="ECO:0000256" key="5">
    <source>
        <dbReference type="ARBA" id="ARBA00022692"/>
    </source>
</evidence>
<evidence type="ECO:0000256" key="11">
    <source>
        <dbReference type="ARBA" id="ARBA00037975"/>
    </source>
</evidence>
<keyword evidence="4" id="KW-0349">Heme</keyword>
<evidence type="ECO:0000256" key="8">
    <source>
        <dbReference type="ARBA" id="ARBA00022989"/>
    </source>
</evidence>
<dbReference type="EMBL" id="MLJW01000028">
    <property type="protein sequence ID" value="OIR09155.1"/>
    <property type="molecule type" value="Genomic_DNA"/>
</dbReference>
<gene>
    <name evidence="14" type="ORF">GALL_87620</name>
</gene>
<reference evidence="14" key="1">
    <citation type="submission" date="2016-10" db="EMBL/GenBank/DDBJ databases">
        <title>Sequence of Gallionella enrichment culture.</title>
        <authorList>
            <person name="Poehlein A."/>
            <person name="Muehling M."/>
            <person name="Daniel R."/>
        </authorList>
    </citation>
    <scope>NUCLEOTIDE SEQUENCE</scope>
</reference>
<evidence type="ECO:0000256" key="4">
    <source>
        <dbReference type="ARBA" id="ARBA00022617"/>
    </source>
</evidence>
<dbReference type="GO" id="GO:0022904">
    <property type="term" value="P:respiratory electron transport chain"/>
    <property type="evidence" value="ECO:0007669"/>
    <property type="project" value="InterPro"/>
</dbReference>
<keyword evidence="2" id="KW-0813">Transport</keyword>
<dbReference type="SUPFAM" id="SSF81342">
    <property type="entry name" value="Transmembrane di-heme cytochromes"/>
    <property type="match status" value="1"/>
</dbReference>
<protein>
    <recommendedName>
        <fullName evidence="13">Cytochrome b561 bacterial/Ni-hydrogenase domain-containing protein</fullName>
    </recommendedName>
</protein>
<keyword evidence="7" id="KW-0249">Electron transport</keyword>